<dbReference type="AlphaFoldDB" id="A0A8J5J753"/>
<comment type="caution">
    <text evidence="1">The sequence shown here is derived from an EMBL/GenBank/DDBJ whole genome shotgun (WGS) entry which is preliminary data.</text>
</comment>
<protein>
    <submittedName>
        <fullName evidence="1">Uncharacterized protein</fullName>
    </submittedName>
</protein>
<reference evidence="1" key="1">
    <citation type="journal article" date="2021" name="Sci. Adv.">
        <title>The American lobster genome reveals insights on longevity, neural, and immune adaptations.</title>
        <authorList>
            <person name="Polinski J.M."/>
            <person name="Zimin A.V."/>
            <person name="Clark K.F."/>
            <person name="Kohn A.B."/>
            <person name="Sadowski N."/>
            <person name="Timp W."/>
            <person name="Ptitsyn A."/>
            <person name="Khanna P."/>
            <person name="Romanova D.Y."/>
            <person name="Williams P."/>
            <person name="Greenwood S.J."/>
            <person name="Moroz L.L."/>
            <person name="Walt D.R."/>
            <person name="Bodnar A.G."/>
        </authorList>
    </citation>
    <scope>NUCLEOTIDE SEQUENCE</scope>
    <source>
        <strain evidence="1">GMGI-L3</strain>
    </source>
</reference>
<dbReference type="Proteomes" id="UP000747542">
    <property type="component" value="Unassembled WGS sequence"/>
</dbReference>
<organism evidence="1 2">
    <name type="scientific">Homarus americanus</name>
    <name type="common">American lobster</name>
    <dbReference type="NCBI Taxonomy" id="6706"/>
    <lineage>
        <taxon>Eukaryota</taxon>
        <taxon>Metazoa</taxon>
        <taxon>Ecdysozoa</taxon>
        <taxon>Arthropoda</taxon>
        <taxon>Crustacea</taxon>
        <taxon>Multicrustacea</taxon>
        <taxon>Malacostraca</taxon>
        <taxon>Eumalacostraca</taxon>
        <taxon>Eucarida</taxon>
        <taxon>Decapoda</taxon>
        <taxon>Pleocyemata</taxon>
        <taxon>Astacidea</taxon>
        <taxon>Nephropoidea</taxon>
        <taxon>Nephropidae</taxon>
        <taxon>Homarus</taxon>
    </lineage>
</organism>
<proteinExistence type="predicted"/>
<name>A0A8J5J753_HOMAM</name>
<sequence>MCSVKALAKETSNQHMSNISEQHMSNIWFKDCLLDDIDKEGG</sequence>
<dbReference type="EMBL" id="JAHLQT010047210">
    <property type="protein sequence ID" value="KAG7153251.1"/>
    <property type="molecule type" value="Genomic_DNA"/>
</dbReference>
<keyword evidence="2" id="KW-1185">Reference proteome</keyword>
<evidence type="ECO:0000313" key="2">
    <source>
        <dbReference type="Proteomes" id="UP000747542"/>
    </source>
</evidence>
<evidence type="ECO:0000313" key="1">
    <source>
        <dbReference type="EMBL" id="KAG7153251.1"/>
    </source>
</evidence>
<accession>A0A8J5J753</accession>
<gene>
    <name evidence="1" type="ORF">Hamer_G019814</name>
</gene>